<comment type="caution">
    <text evidence="1">The sequence shown here is derived from an EMBL/GenBank/DDBJ whole genome shotgun (WGS) entry which is preliminary data.</text>
</comment>
<protein>
    <submittedName>
        <fullName evidence="1">Unnamed protein product</fullName>
    </submittedName>
</protein>
<proteinExistence type="predicted"/>
<accession>A0A9W6WRB4</accession>
<dbReference type="EMBL" id="BSXT01000305">
    <property type="protein sequence ID" value="GMF23977.1"/>
    <property type="molecule type" value="Genomic_DNA"/>
</dbReference>
<dbReference type="Proteomes" id="UP001165121">
    <property type="component" value="Unassembled WGS sequence"/>
</dbReference>
<keyword evidence="2" id="KW-1185">Reference proteome</keyword>
<name>A0A9W6WRB4_9STRA</name>
<gene>
    <name evidence="1" type="ORF">Pfra01_000392100</name>
</gene>
<dbReference type="AlphaFoldDB" id="A0A9W6WRB4"/>
<dbReference type="OrthoDB" id="10474163at2759"/>
<evidence type="ECO:0000313" key="1">
    <source>
        <dbReference type="EMBL" id="GMF23977.1"/>
    </source>
</evidence>
<organism evidence="1 2">
    <name type="scientific">Phytophthora fragariaefolia</name>
    <dbReference type="NCBI Taxonomy" id="1490495"/>
    <lineage>
        <taxon>Eukaryota</taxon>
        <taxon>Sar</taxon>
        <taxon>Stramenopiles</taxon>
        <taxon>Oomycota</taxon>
        <taxon>Peronosporomycetes</taxon>
        <taxon>Peronosporales</taxon>
        <taxon>Peronosporaceae</taxon>
        <taxon>Phytophthora</taxon>
    </lineage>
</organism>
<sequence>MTPKALSERAGRLAPMALPRQSIQGTCFSSHGMPRIRSYLSISRKMNCSVLSKSSNLTNRSIRTLGTTNNDPLVSLAETGPAPDFSLRASANLSAFLATD</sequence>
<reference evidence="1" key="1">
    <citation type="submission" date="2023-04" db="EMBL/GenBank/DDBJ databases">
        <title>Phytophthora fragariaefolia NBRC 109709.</title>
        <authorList>
            <person name="Ichikawa N."/>
            <person name="Sato H."/>
            <person name="Tonouchi N."/>
        </authorList>
    </citation>
    <scope>NUCLEOTIDE SEQUENCE</scope>
    <source>
        <strain evidence="1">NBRC 109709</strain>
    </source>
</reference>
<evidence type="ECO:0000313" key="2">
    <source>
        <dbReference type="Proteomes" id="UP001165121"/>
    </source>
</evidence>